<dbReference type="CDD" id="cd03214">
    <property type="entry name" value="ABC_Iron-Siderophores_B12_Hemin"/>
    <property type="match status" value="1"/>
</dbReference>
<keyword evidence="1" id="KW-0547">Nucleotide-binding</keyword>
<reference evidence="4 5" key="1">
    <citation type="submission" date="2018-05" db="EMBL/GenBank/DDBJ databases">
        <authorList>
            <person name="Goeker M."/>
            <person name="Huntemann M."/>
            <person name="Clum A."/>
            <person name="Pillay M."/>
            <person name="Palaniappan K."/>
            <person name="Varghese N."/>
            <person name="Mikhailova N."/>
            <person name="Stamatis D."/>
            <person name="Reddy T."/>
            <person name="Daum C."/>
            <person name="Shapiro N."/>
            <person name="Ivanova N."/>
            <person name="Kyrpides N."/>
            <person name="Woyke T."/>
        </authorList>
    </citation>
    <scope>NUCLEOTIDE SEQUENCE [LARGE SCALE GENOMIC DNA]</scope>
    <source>
        <strain evidence="4 5">DSM 26524</strain>
    </source>
</reference>
<dbReference type="InterPro" id="IPR003439">
    <property type="entry name" value="ABC_transporter-like_ATP-bd"/>
</dbReference>
<evidence type="ECO:0000313" key="5">
    <source>
        <dbReference type="Proteomes" id="UP000245412"/>
    </source>
</evidence>
<evidence type="ECO:0000313" key="4">
    <source>
        <dbReference type="EMBL" id="PWJ72968.1"/>
    </source>
</evidence>
<dbReference type="GO" id="GO:0005524">
    <property type="term" value="F:ATP binding"/>
    <property type="evidence" value="ECO:0007669"/>
    <property type="project" value="UniProtKB-KW"/>
</dbReference>
<proteinExistence type="predicted"/>
<accession>A0AB73SZQ7</accession>
<evidence type="ECO:0000256" key="1">
    <source>
        <dbReference type="ARBA" id="ARBA00022741"/>
    </source>
</evidence>
<name>A0AB73SZQ7_9FIRM</name>
<comment type="caution">
    <text evidence="4">The sequence shown here is derived from an EMBL/GenBank/DDBJ whole genome shotgun (WGS) entry which is preliminary data.</text>
</comment>
<dbReference type="AlphaFoldDB" id="A0AB73SZQ7"/>
<dbReference type="Proteomes" id="UP000245412">
    <property type="component" value="Unassembled WGS sequence"/>
</dbReference>
<dbReference type="SMART" id="SM00382">
    <property type="entry name" value="AAA"/>
    <property type="match status" value="1"/>
</dbReference>
<evidence type="ECO:0000259" key="3">
    <source>
        <dbReference type="PROSITE" id="PS50893"/>
    </source>
</evidence>
<evidence type="ECO:0000256" key="2">
    <source>
        <dbReference type="ARBA" id="ARBA00022840"/>
    </source>
</evidence>
<dbReference type="SUPFAM" id="SSF52540">
    <property type="entry name" value="P-loop containing nucleoside triphosphate hydrolases"/>
    <property type="match status" value="1"/>
</dbReference>
<sequence length="273" mass="31074">MSGGTVKLSAEKLNVWIGRKKILNDISFECRLGLVGLLGRNGSGKTTLIKAMLNLGCRHEGEVSVEMQKEGGEAVRVRLSGLSGRERARYMAYVPQELHSWAHCTVLDFVVMGRSPYLGWLQNPGKRDYNEAGEVLEALGISFLEQRYMDQISGGERKMAYLARARVQKAAWMLLDEPAAGLDFGRQHQFFEDLTKCLRESRTGAIVSIHDPVLAYTYCDQFLILKDGRMETMLSREDEDFEDMYLLQLERLYGRRAVFADTSEGRTMIWRRT</sequence>
<dbReference type="GO" id="GO:0016887">
    <property type="term" value="F:ATP hydrolysis activity"/>
    <property type="evidence" value="ECO:0007669"/>
    <property type="project" value="InterPro"/>
</dbReference>
<gene>
    <name evidence="4" type="ORF">C7383_115124</name>
</gene>
<dbReference type="EMBL" id="QGGY01000015">
    <property type="protein sequence ID" value="PWJ72968.1"/>
    <property type="molecule type" value="Genomic_DNA"/>
</dbReference>
<dbReference type="Pfam" id="PF00005">
    <property type="entry name" value="ABC_tran"/>
    <property type="match status" value="1"/>
</dbReference>
<feature type="domain" description="ABC transporter" evidence="3">
    <location>
        <begin position="8"/>
        <end position="252"/>
    </location>
</feature>
<dbReference type="InterPro" id="IPR003593">
    <property type="entry name" value="AAA+_ATPase"/>
</dbReference>
<keyword evidence="2 4" id="KW-0067">ATP-binding</keyword>
<dbReference type="InterPro" id="IPR027417">
    <property type="entry name" value="P-loop_NTPase"/>
</dbReference>
<dbReference type="PANTHER" id="PTHR42794:SF2">
    <property type="entry name" value="ABC TRANSPORTER ATP-BINDING PROTEIN"/>
    <property type="match status" value="1"/>
</dbReference>
<dbReference type="PANTHER" id="PTHR42794">
    <property type="entry name" value="HEMIN IMPORT ATP-BINDING PROTEIN HMUV"/>
    <property type="match status" value="1"/>
</dbReference>
<dbReference type="PROSITE" id="PS50893">
    <property type="entry name" value="ABC_TRANSPORTER_2"/>
    <property type="match status" value="1"/>
</dbReference>
<dbReference type="Gene3D" id="3.40.50.300">
    <property type="entry name" value="P-loop containing nucleotide triphosphate hydrolases"/>
    <property type="match status" value="1"/>
</dbReference>
<organism evidence="4 5">
    <name type="scientific">Murimonas intestini</name>
    <dbReference type="NCBI Taxonomy" id="1337051"/>
    <lineage>
        <taxon>Bacteria</taxon>
        <taxon>Bacillati</taxon>
        <taxon>Bacillota</taxon>
        <taxon>Clostridia</taxon>
        <taxon>Lachnospirales</taxon>
        <taxon>Lachnospiraceae</taxon>
        <taxon>Murimonas</taxon>
    </lineage>
</organism>
<dbReference type="RefSeq" id="WP_109748129.1">
    <property type="nucleotide sequence ID" value="NZ_JANKBI010000015.1"/>
</dbReference>
<keyword evidence="5" id="KW-1185">Reference proteome</keyword>
<protein>
    <submittedName>
        <fullName evidence="4">Iron complex transport system ATP-binding protein</fullName>
    </submittedName>
</protein>